<dbReference type="RefSeq" id="WP_229526206.1">
    <property type="nucleotide sequence ID" value="NZ_JAFFQR010000112.1"/>
</dbReference>
<evidence type="ECO:0000313" key="2">
    <source>
        <dbReference type="Proteomes" id="UP001597340"/>
    </source>
</evidence>
<evidence type="ECO:0008006" key="3">
    <source>
        <dbReference type="Google" id="ProtNLM"/>
    </source>
</evidence>
<proteinExistence type="predicted"/>
<dbReference type="InterPro" id="IPR052909">
    <property type="entry name" value="Transposase_6_like"/>
</dbReference>
<keyword evidence="2" id="KW-1185">Reference proteome</keyword>
<evidence type="ECO:0000313" key="1">
    <source>
        <dbReference type="EMBL" id="MFD1460219.1"/>
    </source>
</evidence>
<protein>
    <recommendedName>
        <fullName evidence="3">Transposase</fullName>
    </recommendedName>
</protein>
<dbReference type="EMBL" id="JBHTNZ010000002">
    <property type="protein sequence ID" value="MFD1460219.1"/>
    <property type="molecule type" value="Genomic_DNA"/>
</dbReference>
<name>A0ABW4D969_9BACL</name>
<dbReference type="PANTHER" id="PTHR46637">
    <property type="entry name" value="TIS1421-TRANSPOSASE PROTEIN A"/>
    <property type="match status" value="1"/>
</dbReference>
<reference evidence="2" key="1">
    <citation type="journal article" date="2019" name="Int. J. Syst. Evol. Microbiol.">
        <title>The Global Catalogue of Microorganisms (GCM) 10K type strain sequencing project: providing services to taxonomists for standard genome sequencing and annotation.</title>
        <authorList>
            <consortium name="The Broad Institute Genomics Platform"/>
            <consortium name="The Broad Institute Genome Sequencing Center for Infectious Disease"/>
            <person name="Wu L."/>
            <person name="Ma J."/>
        </authorList>
    </citation>
    <scope>NUCLEOTIDE SEQUENCE [LARGE SCALE GENOMIC DNA]</scope>
    <source>
        <strain evidence="2">CCM 9147</strain>
    </source>
</reference>
<dbReference type="Proteomes" id="UP001597340">
    <property type="component" value="Unassembled WGS sequence"/>
</dbReference>
<comment type="caution">
    <text evidence="1">The sequence shown here is derived from an EMBL/GenBank/DDBJ whole genome shotgun (WGS) entry which is preliminary data.</text>
</comment>
<dbReference type="PANTHER" id="PTHR46637:SF1">
    <property type="entry name" value="BLL5188 PROTEIN"/>
    <property type="match status" value="1"/>
</dbReference>
<accession>A0ABW4D969</accession>
<gene>
    <name evidence="1" type="ORF">ACFQ5D_01880</name>
</gene>
<organism evidence="1 2">
    <name type="scientific">Paenibacillus farraposensis</name>
    <dbReference type="NCBI Taxonomy" id="2807095"/>
    <lineage>
        <taxon>Bacteria</taxon>
        <taxon>Bacillati</taxon>
        <taxon>Bacillota</taxon>
        <taxon>Bacilli</taxon>
        <taxon>Bacillales</taxon>
        <taxon>Paenibacillaceae</taxon>
        <taxon>Paenibacillus</taxon>
    </lineage>
</organism>
<sequence length="64" mass="7330">MESVYTRFRRWQMSGVRDKILGHVSIEPDFENVMIDATVVRVHQHGAGAKGDSNFRRLDAPETD</sequence>